<dbReference type="Gene3D" id="1.10.10.60">
    <property type="entry name" value="Homeodomain-like"/>
    <property type="match status" value="2"/>
</dbReference>
<dbReference type="EMBL" id="CP018176">
    <property type="protein sequence ID" value="AUJ29460.1"/>
    <property type="molecule type" value="Genomic_DNA"/>
</dbReference>
<dbReference type="PROSITE" id="PS01124">
    <property type="entry name" value="HTH_ARAC_FAMILY_2"/>
    <property type="match status" value="1"/>
</dbReference>
<sequence length="278" mass="32510">MFKHEIVTTKEGLPYWLYINKGNVVQITKHWHNSIEIDYTFKGDADYIVSGKRYHVSDNEFILINSGEVHGVENIKRVMERRSVVLLIPYENICNLYPDFENLDFKVNLAADEDYTDIKQLLQGFFESSAELDTNLRKIKQLGIFYMLVEKLIEKCTKKKIKKKPSKYRSNQNEIKKIIEYMDCHYQEKLTLDIISKKFSFSKGYLAKVFKNEMGVGVIQYLQIIRLQNAFNELSNSNKSITIIADSCGFANPSSFQKLFKQTYGMSPNVYRKKIKVQ</sequence>
<dbReference type="PANTHER" id="PTHR43280:SF28">
    <property type="entry name" value="HTH-TYPE TRANSCRIPTIONAL ACTIVATOR RHAS"/>
    <property type="match status" value="1"/>
</dbReference>
<dbReference type="GO" id="GO:0043565">
    <property type="term" value="F:sequence-specific DNA binding"/>
    <property type="evidence" value="ECO:0007669"/>
    <property type="project" value="InterPro"/>
</dbReference>
<reference evidence="5 6" key="1">
    <citation type="submission" date="2016-11" db="EMBL/GenBank/DDBJ databases">
        <title>Interaction between Lactobacillus species and yeast in water kefir.</title>
        <authorList>
            <person name="Behr J."/>
            <person name="Xu D."/>
            <person name="Vogel R.F."/>
        </authorList>
    </citation>
    <scope>NUCLEOTIDE SEQUENCE [LARGE SCALE GENOMIC DNA]</scope>
    <source>
        <strain evidence="5 6">TMW 1.1822</strain>
    </source>
</reference>
<dbReference type="SMART" id="SM00342">
    <property type="entry name" value="HTH_ARAC"/>
    <property type="match status" value="1"/>
</dbReference>
<dbReference type="InterPro" id="IPR009057">
    <property type="entry name" value="Homeodomain-like_sf"/>
</dbReference>
<dbReference type="SUPFAM" id="SSF46689">
    <property type="entry name" value="Homeodomain-like"/>
    <property type="match status" value="2"/>
</dbReference>
<dbReference type="InterPro" id="IPR003313">
    <property type="entry name" value="AraC-bd"/>
</dbReference>
<protein>
    <recommendedName>
        <fullName evidence="4">HTH araC/xylS-type domain-containing protein</fullName>
    </recommendedName>
</protein>
<dbReference type="Gene3D" id="2.60.120.10">
    <property type="entry name" value="Jelly Rolls"/>
    <property type="match status" value="1"/>
</dbReference>
<dbReference type="InterPro" id="IPR014710">
    <property type="entry name" value="RmlC-like_jellyroll"/>
</dbReference>
<evidence type="ECO:0000256" key="1">
    <source>
        <dbReference type="ARBA" id="ARBA00023015"/>
    </source>
</evidence>
<accession>A0A3Q8CXB7</accession>
<evidence type="ECO:0000259" key="4">
    <source>
        <dbReference type="PROSITE" id="PS01124"/>
    </source>
</evidence>
<dbReference type="Proteomes" id="UP000314960">
    <property type="component" value="Chromosome"/>
</dbReference>
<keyword evidence="2" id="KW-0238">DNA-binding</keyword>
<keyword evidence="3" id="KW-0804">Transcription</keyword>
<dbReference type="InterPro" id="IPR018060">
    <property type="entry name" value="HTH_AraC"/>
</dbReference>
<proteinExistence type="predicted"/>
<evidence type="ECO:0000313" key="6">
    <source>
        <dbReference type="Proteomes" id="UP000314960"/>
    </source>
</evidence>
<dbReference type="GO" id="GO:0003700">
    <property type="term" value="F:DNA-binding transcription factor activity"/>
    <property type="evidence" value="ECO:0007669"/>
    <property type="project" value="InterPro"/>
</dbReference>
<organism evidence="5 6">
    <name type="scientific">Liquorilactobacillus hordei</name>
    <dbReference type="NCBI Taxonomy" id="468911"/>
    <lineage>
        <taxon>Bacteria</taxon>
        <taxon>Bacillati</taxon>
        <taxon>Bacillota</taxon>
        <taxon>Bacilli</taxon>
        <taxon>Lactobacillales</taxon>
        <taxon>Lactobacillaceae</taxon>
        <taxon>Liquorilactobacillus</taxon>
    </lineage>
</organism>
<dbReference type="KEGG" id="lhw:BSQ49_04145"/>
<gene>
    <name evidence="5" type="ORF">BSQ49_04145</name>
</gene>
<dbReference type="SUPFAM" id="SSF51182">
    <property type="entry name" value="RmlC-like cupins"/>
    <property type="match status" value="1"/>
</dbReference>
<evidence type="ECO:0000256" key="3">
    <source>
        <dbReference type="ARBA" id="ARBA00023163"/>
    </source>
</evidence>
<dbReference type="Pfam" id="PF12833">
    <property type="entry name" value="HTH_18"/>
    <property type="match status" value="1"/>
</dbReference>
<evidence type="ECO:0000313" key="5">
    <source>
        <dbReference type="EMBL" id="AUJ29460.1"/>
    </source>
</evidence>
<dbReference type="Pfam" id="PF02311">
    <property type="entry name" value="AraC_binding"/>
    <property type="match status" value="1"/>
</dbReference>
<dbReference type="PRINTS" id="PR00032">
    <property type="entry name" value="HTHARAC"/>
</dbReference>
<keyword evidence="1" id="KW-0805">Transcription regulation</keyword>
<feature type="domain" description="HTH araC/xylS-type" evidence="4">
    <location>
        <begin position="176"/>
        <end position="274"/>
    </location>
</feature>
<dbReference type="InterPro" id="IPR011051">
    <property type="entry name" value="RmlC_Cupin_sf"/>
</dbReference>
<dbReference type="PANTHER" id="PTHR43280">
    <property type="entry name" value="ARAC-FAMILY TRANSCRIPTIONAL REGULATOR"/>
    <property type="match status" value="1"/>
</dbReference>
<evidence type="ECO:0000256" key="2">
    <source>
        <dbReference type="ARBA" id="ARBA00023125"/>
    </source>
</evidence>
<dbReference type="AlphaFoldDB" id="A0A3Q8CXB7"/>
<dbReference type="InterPro" id="IPR020449">
    <property type="entry name" value="Tscrpt_reg_AraC-type_HTH"/>
</dbReference>
<name>A0A3Q8CXB7_9LACO</name>